<evidence type="ECO:0000313" key="4">
    <source>
        <dbReference type="EMBL" id="MBP1854534.1"/>
    </source>
</evidence>
<reference evidence="4 5" key="1">
    <citation type="submission" date="2021-03" db="EMBL/GenBank/DDBJ databases">
        <title>Genomic Encyclopedia of Type Strains, Phase IV (KMG-IV): sequencing the most valuable type-strain genomes for metagenomic binning, comparative biology and taxonomic classification.</title>
        <authorList>
            <person name="Goeker M."/>
        </authorList>
    </citation>
    <scope>NUCLEOTIDE SEQUENCE [LARGE SCALE GENOMIC DNA]</scope>
    <source>
        <strain evidence="4 5">DSM 1289</strain>
    </source>
</reference>
<dbReference type="SMART" id="SM00382">
    <property type="entry name" value="AAA"/>
    <property type="match status" value="1"/>
</dbReference>
<dbReference type="EMBL" id="JAGGJX010000001">
    <property type="protein sequence ID" value="MBP1854534.1"/>
    <property type="molecule type" value="Genomic_DNA"/>
</dbReference>
<dbReference type="PROSITE" id="PS50893">
    <property type="entry name" value="ABC_TRANSPORTER_2"/>
    <property type="match status" value="1"/>
</dbReference>
<dbReference type="PROSITE" id="PS00211">
    <property type="entry name" value="ABC_TRANSPORTER_1"/>
    <property type="match status" value="1"/>
</dbReference>
<name>A0ABS4E9B0_9FIRM</name>
<dbReference type="Pfam" id="PF00005">
    <property type="entry name" value="ABC_tran"/>
    <property type="match status" value="1"/>
</dbReference>
<dbReference type="GO" id="GO:0005524">
    <property type="term" value="F:ATP binding"/>
    <property type="evidence" value="ECO:0007669"/>
    <property type="project" value="UniProtKB-KW"/>
</dbReference>
<feature type="domain" description="ABC transporter" evidence="3">
    <location>
        <begin position="4"/>
        <end position="235"/>
    </location>
</feature>
<keyword evidence="1" id="KW-0547">Nucleotide-binding</keyword>
<dbReference type="Proteomes" id="UP000767291">
    <property type="component" value="Unassembled WGS sequence"/>
</dbReference>
<organism evidence="4 5">
    <name type="scientific">Metaclostridioides mangenotii</name>
    <dbReference type="NCBI Taxonomy" id="1540"/>
    <lineage>
        <taxon>Bacteria</taxon>
        <taxon>Bacillati</taxon>
        <taxon>Bacillota</taxon>
        <taxon>Clostridia</taxon>
        <taxon>Peptostreptococcales</taxon>
        <taxon>Peptostreptococcaceae</taxon>
        <taxon>Metaclostridioides</taxon>
    </lineage>
</organism>
<accession>A0ABS4E9B0</accession>
<gene>
    <name evidence="4" type="ORF">J2Z43_000924</name>
</gene>
<dbReference type="SUPFAM" id="SSF52540">
    <property type="entry name" value="P-loop containing nucleoside triphosphate hydrolases"/>
    <property type="match status" value="1"/>
</dbReference>
<dbReference type="InterPro" id="IPR003439">
    <property type="entry name" value="ABC_transporter-like_ATP-bd"/>
</dbReference>
<proteinExistence type="predicted"/>
<evidence type="ECO:0000256" key="1">
    <source>
        <dbReference type="ARBA" id="ARBA00022741"/>
    </source>
</evidence>
<evidence type="ECO:0000313" key="5">
    <source>
        <dbReference type="Proteomes" id="UP000767291"/>
    </source>
</evidence>
<protein>
    <submittedName>
        <fullName evidence="4">ABC-2 type transport system ATP-binding protein</fullName>
    </submittedName>
</protein>
<evidence type="ECO:0000256" key="2">
    <source>
        <dbReference type="ARBA" id="ARBA00022840"/>
    </source>
</evidence>
<dbReference type="PANTHER" id="PTHR43582">
    <property type="entry name" value="LINEARMYCIN RESISTANCE ATP-BINDING PROTEIN LNRL"/>
    <property type="match status" value="1"/>
</dbReference>
<evidence type="ECO:0000259" key="3">
    <source>
        <dbReference type="PROSITE" id="PS50893"/>
    </source>
</evidence>
<dbReference type="RefSeq" id="WP_209456030.1">
    <property type="nucleotide sequence ID" value="NZ_BAAACS010000012.1"/>
</dbReference>
<dbReference type="InterPro" id="IPR027417">
    <property type="entry name" value="P-loop_NTPase"/>
</dbReference>
<comment type="caution">
    <text evidence="4">The sequence shown here is derived from an EMBL/GenBank/DDBJ whole genome shotgun (WGS) entry which is preliminary data.</text>
</comment>
<dbReference type="InterPro" id="IPR017871">
    <property type="entry name" value="ABC_transporter-like_CS"/>
</dbReference>
<sequence length="316" mass="35310">MNILKIDNVTKRFNDKLALDNVSLSVEEGEIFGLIGPNGAGKSTLISIISDLMLPDSGKVEINGLDLRTNSIKSKSIIGLVPQELAIMEHLTPFDNLEYFGAFYGLNRIDLYERIDEALKITGLEDVKKKKVKKLSGGMKRRLNIAIALLNHPKILILDEPTVGVDTQSRNQIFNFVKKISKEQGTTVIYTSHYIEEVENLCSKVYIIDEGKEVAFGDNVYLKSLVSSNSVLDLELKNITKTLIEELLQTKGIVSLKENTGYSLSFMIDKNFELTSALKIIANNDSGIIKISYNEPSLEDVFLNLTGKKFKTQEQE</sequence>
<dbReference type="PANTHER" id="PTHR43582:SF2">
    <property type="entry name" value="LINEARMYCIN RESISTANCE ATP-BINDING PROTEIN LNRL"/>
    <property type="match status" value="1"/>
</dbReference>
<dbReference type="InterPro" id="IPR003593">
    <property type="entry name" value="AAA+_ATPase"/>
</dbReference>
<keyword evidence="2 4" id="KW-0067">ATP-binding</keyword>
<keyword evidence="5" id="KW-1185">Reference proteome</keyword>
<dbReference type="Gene3D" id="3.40.50.300">
    <property type="entry name" value="P-loop containing nucleotide triphosphate hydrolases"/>
    <property type="match status" value="1"/>
</dbReference>